<gene>
    <name evidence="1" type="ORF">A2785_01735</name>
</gene>
<sequence length="164" mass="19156">MRSSEAISETSERVELLELLGKEFPNPDFEMPGIYANDRLVDTLGPELVLDYLGTFIEEVEADPQMFRIALSELSDVVIYSIGQQDSNGVWRLLDTREHMGWKERGEILLEMSTGERQRYERLYGGLVQHNYWSSEQEWLEQSPYQDLLPYPDLQKLRLDLPEL</sequence>
<comment type="caution">
    <text evidence="1">The sequence shown here is derived from an EMBL/GenBank/DDBJ whole genome shotgun (WGS) entry which is preliminary data.</text>
</comment>
<evidence type="ECO:0000313" key="1">
    <source>
        <dbReference type="EMBL" id="OGY16292.1"/>
    </source>
</evidence>
<proteinExistence type="predicted"/>
<evidence type="ECO:0000313" key="2">
    <source>
        <dbReference type="Proteomes" id="UP000179069"/>
    </source>
</evidence>
<dbReference type="Proteomes" id="UP000179069">
    <property type="component" value="Unassembled WGS sequence"/>
</dbReference>
<organism evidence="1 2">
    <name type="scientific">Candidatus Chisholmbacteria bacterium RIFCSPHIGHO2_01_FULL_49_18</name>
    <dbReference type="NCBI Taxonomy" id="1797590"/>
    <lineage>
        <taxon>Bacteria</taxon>
        <taxon>Candidatus Chisholmiibacteriota</taxon>
    </lineage>
</organism>
<accession>A0A1G1VLN1</accession>
<dbReference type="EMBL" id="MHCI01000018">
    <property type="protein sequence ID" value="OGY16292.1"/>
    <property type="molecule type" value="Genomic_DNA"/>
</dbReference>
<protein>
    <submittedName>
        <fullName evidence="1">Uncharacterized protein</fullName>
    </submittedName>
</protein>
<name>A0A1G1VLN1_9BACT</name>
<dbReference type="AlphaFoldDB" id="A0A1G1VLN1"/>
<reference evidence="1 2" key="1">
    <citation type="journal article" date="2016" name="Nat. Commun.">
        <title>Thousands of microbial genomes shed light on interconnected biogeochemical processes in an aquifer system.</title>
        <authorList>
            <person name="Anantharaman K."/>
            <person name="Brown C.T."/>
            <person name="Hug L.A."/>
            <person name="Sharon I."/>
            <person name="Castelle C.J."/>
            <person name="Probst A.J."/>
            <person name="Thomas B.C."/>
            <person name="Singh A."/>
            <person name="Wilkins M.J."/>
            <person name="Karaoz U."/>
            <person name="Brodie E.L."/>
            <person name="Williams K.H."/>
            <person name="Hubbard S.S."/>
            <person name="Banfield J.F."/>
        </authorList>
    </citation>
    <scope>NUCLEOTIDE SEQUENCE [LARGE SCALE GENOMIC DNA]</scope>
</reference>